<reference evidence="2 3" key="1">
    <citation type="submission" date="2020-03" db="EMBL/GenBank/DDBJ databases">
        <authorList>
            <person name="Bakhshi Ganjeh M."/>
        </authorList>
    </citation>
    <scope>NUCLEOTIDE SEQUENCE [LARGE SCALE GENOMIC DNA]</scope>
    <source>
        <strain evidence="3">Iran 50</strain>
    </source>
</reference>
<name>A0ABX7UY20_9GAMM</name>
<gene>
    <name evidence="2" type="ORF">HC231_07920</name>
</gene>
<dbReference type="Proteomes" id="UP000671960">
    <property type="component" value="Chromosome"/>
</dbReference>
<dbReference type="RefSeq" id="WP_208231256.1">
    <property type="nucleotide sequence ID" value="NZ_CP050854.1"/>
</dbReference>
<accession>A0ABX7UY20</accession>
<evidence type="ECO:0000259" key="1">
    <source>
        <dbReference type="Pfam" id="PF15545"/>
    </source>
</evidence>
<keyword evidence="3" id="KW-1185">Reference proteome</keyword>
<feature type="domain" description="Bacterial toxin 8" evidence="1">
    <location>
        <begin position="22"/>
        <end position="57"/>
    </location>
</feature>
<dbReference type="Pfam" id="PF15545">
    <property type="entry name" value="Ntox8"/>
    <property type="match status" value="1"/>
</dbReference>
<evidence type="ECO:0000313" key="2">
    <source>
        <dbReference type="EMBL" id="QTF10716.1"/>
    </source>
</evidence>
<dbReference type="EMBL" id="CP050854">
    <property type="protein sequence ID" value="QTF10716.1"/>
    <property type="molecule type" value="Genomic_DNA"/>
</dbReference>
<dbReference type="InterPro" id="IPR029097">
    <property type="entry name" value="Ntox8"/>
</dbReference>
<sequence length="62" mass="7547">MGHTGYEYDCRWASKNDSKYPGYDLVHGRGYESTKGFDYHYSESQIHEQYRSQQRYDWGRKK</sequence>
<evidence type="ECO:0000313" key="3">
    <source>
        <dbReference type="Proteomes" id="UP000671960"/>
    </source>
</evidence>
<protein>
    <recommendedName>
        <fullName evidence="1">Bacterial toxin 8 domain-containing protein</fullName>
    </recommendedName>
</protein>
<proteinExistence type="predicted"/>
<organism evidence="2 3">
    <name type="scientific">Brenneria izadpanahii</name>
    <dbReference type="NCBI Taxonomy" id="2722756"/>
    <lineage>
        <taxon>Bacteria</taxon>
        <taxon>Pseudomonadati</taxon>
        <taxon>Pseudomonadota</taxon>
        <taxon>Gammaproteobacteria</taxon>
        <taxon>Enterobacterales</taxon>
        <taxon>Pectobacteriaceae</taxon>
        <taxon>Brenneria</taxon>
    </lineage>
</organism>